<dbReference type="Ensembl" id="ENSPMGT00000015879.1">
    <property type="protein sequence ID" value="ENSPMGP00000014896.1"/>
    <property type="gene ID" value="ENSPMGG00000012200.1"/>
</dbReference>
<evidence type="ECO:0000256" key="9">
    <source>
        <dbReference type="ARBA" id="ARBA00023303"/>
    </source>
</evidence>
<evidence type="ECO:0000256" key="2">
    <source>
        <dbReference type="ARBA" id="ARBA00009848"/>
    </source>
</evidence>
<reference evidence="10" key="2">
    <citation type="submission" date="2025-09" db="UniProtKB">
        <authorList>
            <consortium name="Ensembl"/>
        </authorList>
    </citation>
    <scope>IDENTIFICATION</scope>
</reference>
<name>A0A3B4AEH4_9GOBI</name>
<evidence type="ECO:0000256" key="3">
    <source>
        <dbReference type="ARBA" id="ARBA00022448"/>
    </source>
</evidence>
<organism evidence="10 11">
    <name type="scientific">Periophthalmus magnuspinnatus</name>
    <dbReference type="NCBI Taxonomy" id="409849"/>
    <lineage>
        <taxon>Eukaryota</taxon>
        <taxon>Metazoa</taxon>
        <taxon>Chordata</taxon>
        <taxon>Craniata</taxon>
        <taxon>Vertebrata</taxon>
        <taxon>Euteleostomi</taxon>
        <taxon>Actinopterygii</taxon>
        <taxon>Neopterygii</taxon>
        <taxon>Teleostei</taxon>
        <taxon>Neoteleostei</taxon>
        <taxon>Acanthomorphata</taxon>
        <taxon>Gobiaria</taxon>
        <taxon>Gobiiformes</taxon>
        <taxon>Gobioidei</taxon>
        <taxon>Gobiidae</taxon>
        <taxon>Oxudercinae</taxon>
        <taxon>Periophthalmus</taxon>
    </lineage>
</organism>
<keyword evidence="5" id="KW-1133">Transmembrane helix</keyword>
<keyword evidence="4" id="KW-0812">Transmembrane</keyword>
<dbReference type="Proteomes" id="UP000261520">
    <property type="component" value="Unplaced"/>
</dbReference>
<evidence type="ECO:0000256" key="4">
    <source>
        <dbReference type="ARBA" id="ARBA00022692"/>
    </source>
</evidence>
<comment type="subcellular location">
    <subcellularLocation>
        <location evidence="1">Endomembrane system</location>
    </subcellularLocation>
</comment>
<sequence>MTNGCFGHLSHSTMVLRGFFTYETRKSVVVKSWSVGIINRIVQAAIIAYFKRNGLRGELKLFLLGKRILP</sequence>
<keyword evidence="7" id="KW-0472">Membrane</keyword>
<dbReference type="Gene3D" id="1.10.287.940">
    <property type="entry name" value="atp-gated p2x4 ion channel"/>
    <property type="match status" value="1"/>
</dbReference>
<reference evidence="10" key="1">
    <citation type="submission" date="2025-08" db="UniProtKB">
        <authorList>
            <consortium name="Ensembl"/>
        </authorList>
    </citation>
    <scope>IDENTIFICATION</scope>
</reference>
<keyword evidence="9" id="KW-0407">Ion channel</keyword>
<dbReference type="AlphaFoldDB" id="A0A3B4AEH4"/>
<keyword evidence="8" id="KW-1071">Ligand-gated ion channel</keyword>
<accession>A0A3B4AEH4</accession>
<dbReference type="InterPro" id="IPR059116">
    <property type="entry name" value="P2X_receptor"/>
</dbReference>
<dbReference type="Pfam" id="PF00864">
    <property type="entry name" value="P2X_receptor"/>
    <property type="match status" value="1"/>
</dbReference>
<comment type="similarity">
    <text evidence="2">Belongs to the P2X receptor family.</text>
</comment>
<evidence type="ECO:0000313" key="10">
    <source>
        <dbReference type="Ensembl" id="ENSPMGP00000014896.1"/>
    </source>
</evidence>
<evidence type="ECO:0000256" key="5">
    <source>
        <dbReference type="ARBA" id="ARBA00022989"/>
    </source>
</evidence>
<protein>
    <submittedName>
        <fullName evidence="10">Uncharacterized protein</fullName>
    </submittedName>
</protein>
<evidence type="ECO:0000313" key="11">
    <source>
        <dbReference type="Proteomes" id="UP000261520"/>
    </source>
</evidence>
<evidence type="ECO:0000256" key="6">
    <source>
        <dbReference type="ARBA" id="ARBA00023065"/>
    </source>
</evidence>
<keyword evidence="3" id="KW-0813">Transport</keyword>
<evidence type="ECO:0000256" key="1">
    <source>
        <dbReference type="ARBA" id="ARBA00004308"/>
    </source>
</evidence>
<proteinExistence type="inferred from homology"/>
<keyword evidence="11" id="KW-1185">Reference proteome</keyword>
<evidence type="ECO:0000256" key="8">
    <source>
        <dbReference type="ARBA" id="ARBA00023286"/>
    </source>
</evidence>
<keyword evidence="6" id="KW-0406">Ion transport</keyword>
<evidence type="ECO:0000256" key="7">
    <source>
        <dbReference type="ARBA" id="ARBA00023136"/>
    </source>
</evidence>